<dbReference type="CDD" id="cd06223">
    <property type="entry name" value="PRTases_typeI"/>
    <property type="match status" value="1"/>
</dbReference>
<dbReference type="GO" id="GO:0006353">
    <property type="term" value="P:DNA-templated transcription termination"/>
    <property type="evidence" value="ECO:0007669"/>
    <property type="project" value="UniProtKB-UniRule"/>
</dbReference>
<evidence type="ECO:0000259" key="11">
    <source>
        <dbReference type="Pfam" id="PF00156"/>
    </source>
</evidence>
<keyword evidence="6 10" id="KW-0804">Transcription</keyword>
<keyword evidence="2 10" id="KW-0806">Transcription termination</keyword>
<dbReference type="PANTHER" id="PTHR11608">
    <property type="entry name" value="BIFUNCTIONAL PROTEIN PYRR"/>
    <property type="match status" value="1"/>
</dbReference>
<dbReference type="EC" id="2.4.2.9" evidence="10"/>
<dbReference type="Proteomes" id="UP000070352">
    <property type="component" value="Unassembled WGS sequence"/>
</dbReference>
<evidence type="ECO:0000256" key="4">
    <source>
        <dbReference type="ARBA" id="ARBA00022679"/>
    </source>
</evidence>
<keyword evidence="13" id="KW-1185">Reference proteome</keyword>
<evidence type="ECO:0000256" key="3">
    <source>
        <dbReference type="ARBA" id="ARBA00022676"/>
    </source>
</evidence>
<dbReference type="GO" id="GO:0004845">
    <property type="term" value="F:uracil phosphoribosyltransferase activity"/>
    <property type="evidence" value="ECO:0007669"/>
    <property type="project" value="UniProtKB-UniRule"/>
</dbReference>
<dbReference type="InterPro" id="IPR000836">
    <property type="entry name" value="PRTase_dom"/>
</dbReference>
<name>A0A135L482_9BACI</name>
<organism evidence="12 13">
    <name type="scientific">Tepidibacillus decaturensis</name>
    <dbReference type="NCBI Taxonomy" id="1413211"/>
    <lineage>
        <taxon>Bacteria</taxon>
        <taxon>Bacillati</taxon>
        <taxon>Bacillota</taxon>
        <taxon>Bacilli</taxon>
        <taxon>Bacillales</taxon>
        <taxon>Bacillaceae</taxon>
        <taxon>Tepidibacillus</taxon>
    </lineage>
</organism>
<dbReference type="GO" id="GO:0003723">
    <property type="term" value="F:RNA binding"/>
    <property type="evidence" value="ECO:0007669"/>
    <property type="project" value="UniProtKB-UniRule"/>
</dbReference>
<evidence type="ECO:0000256" key="2">
    <source>
        <dbReference type="ARBA" id="ARBA00022472"/>
    </source>
</evidence>
<dbReference type="NCBIfam" id="NF003548">
    <property type="entry name" value="PRK05205.1-4"/>
    <property type="match status" value="1"/>
</dbReference>
<dbReference type="InterPro" id="IPR050137">
    <property type="entry name" value="PyrR_bifunctional"/>
</dbReference>
<dbReference type="FunFam" id="3.40.50.2020:FF:000020">
    <property type="entry name" value="Bifunctional protein PyrR"/>
    <property type="match status" value="1"/>
</dbReference>
<dbReference type="OrthoDB" id="9802227at2"/>
<dbReference type="AlphaFoldDB" id="A0A135L482"/>
<dbReference type="HAMAP" id="MF_01219">
    <property type="entry name" value="PyrR"/>
    <property type="match status" value="1"/>
</dbReference>
<evidence type="ECO:0000256" key="9">
    <source>
        <dbReference type="ARBA" id="ARBA00063792"/>
    </source>
</evidence>
<comment type="catalytic activity">
    <reaction evidence="10">
        <text>UMP + diphosphate = 5-phospho-alpha-D-ribose 1-diphosphate + uracil</text>
        <dbReference type="Rhea" id="RHEA:13017"/>
        <dbReference type="ChEBI" id="CHEBI:17568"/>
        <dbReference type="ChEBI" id="CHEBI:33019"/>
        <dbReference type="ChEBI" id="CHEBI:57865"/>
        <dbReference type="ChEBI" id="CHEBI:58017"/>
        <dbReference type="EC" id="2.4.2.9"/>
    </reaction>
</comment>
<dbReference type="EMBL" id="LSKU01000001">
    <property type="protein sequence ID" value="KXG43740.1"/>
    <property type="molecule type" value="Genomic_DNA"/>
</dbReference>
<evidence type="ECO:0000256" key="5">
    <source>
        <dbReference type="ARBA" id="ARBA00023015"/>
    </source>
</evidence>
<evidence type="ECO:0000256" key="8">
    <source>
        <dbReference type="ARBA" id="ARBA00056018"/>
    </source>
</evidence>
<dbReference type="NCBIfam" id="NF003547">
    <property type="entry name" value="PRK05205.1-3"/>
    <property type="match status" value="1"/>
</dbReference>
<dbReference type="Pfam" id="PF00156">
    <property type="entry name" value="Pribosyltran"/>
    <property type="match status" value="1"/>
</dbReference>
<feature type="domain" description="Phosphoribosyltransferase" evidence="11">
    <location>
        <begin position="8"/>
        <end position="159"/>
    </location>
</feature>
<dbReference type="NCBIfam" id="NF003545">
    <property type="entry name" value="PRK05205.1-1"/>
    <property type="match status" value="1"/>
</dbReference>
<dbReference type="Gene3D" id="3.40.50.2020">
    <property type="match status" value="1"/>
</dbReference>
<comment type="function">
    <text evidence="7 10">Regulates transcriptional attenuation of the pyrimidine nucleotide (pyr) operon by binding in a uridine-dependent manner to specific sites on pyr mRNA. This disrupts an antiterminator hairpin in the RNA and favors formation of a downstream transcription terminator, leading to a reduced expression of downstream genes.</text>
</comment>
<dbReference type="SUPFAM" id="SSF53271">
    <property type="entry name" value="PRTase-like"/>
    <property type="match status" value="1"/>
</dbReference>
<gene>
    <name evidence="10" type="primary">pyrR</name>
    <name evidence="12" type="ORF">U473_06730</name>
</gene>
<evidence type="ECO:0000256" key="6">
    <source>
        <dbReference type="ARBA" id="ARBA00023163"/>
    </source>
</evidence>
<comment type="subunit">
    <text evidence="9 10">Homodimer and homohexamer; in equilibrium.</text>
</comment>
<comment type="similarity">
    <text evidence="1 10">Belongs to the purine/pyrimidine phosphoribosyltransferase family. PyrR subfamily.</text>
</comment>
<evidence type="ECO:0000256" key="1">
    <source>
        <dbReference type="ARBA" id="ARBA00005565"/>
    </source>
</evidence>
<evidence type="ECO:0000313" key="12">
    <source>
        <dbReference type="EMBL" id="KXG43740.1"/>
    </source>
</evidence>
<keyword evidence="5 10" id="KW-0805">Transcription regulation</keyword>
<evidence type="ECO:0000256" key="10">
    <source>
        <dbReference type="HAMAP-Rule" id="MF_01219"/>
    </source>
</evidence>
<comment type="caution">
    <text evidence="12">The sequence shown here is derived from an EMBL/GenBank/DDBJ whole genome shotgun (WGS) entry which is preliminary data.</text>
</comment>
<evidence type="ECO:0000256" key="7">
    <source>
        <dbReference type="ARBA" id="ARBA00053556"/>
    </source>
</evidence>
<evidence type="ECO:0000313" key="13">
    <source>
        <dbReference type="Proteomes" id="UP000070352"/>
    </source>
</evidence>
<dbReference type="PANTHER" id="PTHR11608:SF0">
    <property type="entry name" value="BIFUNCTIONAL PROTEIN PYRR"/>
    <property type="match status" value="1"/>
</dbReference>
<proteinExistence type="inferred from homology"/>
<sequence>MEQGRVLLDETAINRALTRIAHEILEKNKGIEDLVIIGIKTRGIYLAQRIADKIKQFEGHDIPVGELDITLYRDDLTEKSDQPLVKGSQIAFEIKKKKIVLIDDVLYTGRTVRAALDAIIDMGRPQQIQLAVLIDRGHRELPIRPDYVGKNVPTSKQEMISVQLKECDQKEQVTIQPKTTL</sequence>
<feature type="short sequence motif" description="PRPP-binding" evidence="10">
    <location>
        <begin position="99"/>
        <end position="111"/>
    </location>
</feature>
<keyword evidence="4 10" id="KW-0808">Transferase</keyword>
<dbReference type="NCBIfam" id="NF003549">
    <property type="entry name" value="PRK05205.1-5"/>
    <property type="match status" value="1"/>
</dbReference>
<dbReference type="InterPro" id="IPR029057">
    <property type="entry name" value="PRTase-like"/>
</dbReference>
<dbReference type="STRING" id="1413211.U473_06730"/>
<protein>
    <recommendedName>
        <fullName evidence="10">Bifunctional protein PyrR</fullName>
    </recommendedName>
    <domain>
        <recommendedName>
            <fullName evidence="10">Pyrimidine operon regulatory protein</fullName>
        </recommendedName>
    </domain>
    <domain>
        <recommendedName>
            <fullName evidence="10">Uracil phosphoribosyltransferase</fullName>
            <shortName evidence="10">UPRTase</shortName>
            <ecNumber evidence="10">2.4.2.9</ecNumber>
        </recommendedName>
    </domain>
</protein>
<reference evidence="12 13" key="1">
    <citation type="submission" date="2016-02" db="EMBL/GenBank/DDBJ databases">
        <title>Draft Genome for Tepidibacillus decaturensis nov. sp. Strain Z9, an Anaerobic, Moderately Thermophilic and Heterotrophic Bacterium from Deep Subsurface of the Illinois Basin, USA.</title>
        <authorList>
            <person name="Dong Y."/>
            <person name="Chang J.Y."/>
            <person name="Sanford R."/>
            <person name="Fouke B.W."/>
        </authorList>
    </citation>
    <scope>NUCLEOTIDE SEQUENCE [LARGE SCALE GENOMIC DNA]</scope>
    <source>
        <strain evidence="12 13">Z9</strain>
    </source>
</reference>
<dbReference type="InterPro" id="IPR023050">
    <property type="entry name" value="PyrR"/>
</dbReference>
<comment type="function">
    <text evidence="8 10">Also displays a weak uracil phosphoribosyltransferase activity which is not physiologically significant.</text>
</comment>
<dbReference type="RefSeq" id="WP_068724625.1">
    <property type="nucleotide sequence ID" value="NZ_LSKU01000001.1"/>
</dbReference>
<keyword evidence="3 10" id="KW-0328">Glycosyltransferase</keyword>
<accession>A0A135L482</accession>
<keyword evidence="10" id="KW-0694">RNA-binding</keyword>